<evidence type="ECO:0000313" key="4">
    <source>
        <dbReference type="Proteomes" id="UP000194266"/>
    </source>
</evidence>
<evidence type="ECO:0000259" key="2">
    <source>
        <dbReference type="Pfam" id="PF13193"/>
    </source>
</evidence>
<dbReference type="SUPFAM" id="SSF56801">
    <property type="entry name" value="Acetyl-CoA synthetase-like"/>
    <property type="match status" value="1"/>
</dbReference>
<dbReference type="PROSITE" id="PS00455">
    <property type="entry name" value="AMP_BINDING"/>
    <property type="match status" value="1"/>
</dbReference>
<dbReference type="InterPro" id="IPR025110">
    <property type="entry name" value="AMP-bd_C"/>
</dbReference>
<dbReference type="InterPro" id="IPR020845">
    <property type="entry name" value="AMP-binding_CS"/>
</dbReference>
<dbReference type="InterPro" id="IPR000873">
    <property type="entry name" value="AMP-dep_synth/lig_dom"/>
</dbReference>
<dbReference type="Gene3D" id="3.30.300.30">
    <property type="match status" value="1"/>
</dbReference>
<accession>A0ABX3Y8B3</accession>
<keyword evidence="4" id="KW-1185">Reference proteome</keyword>
<gene>
    <name evidence="3" type="ORF">OQI_35255</name>
</gene>
<dbReference type="Gene3D" id="3.40.50.12780">
    <property type="entry name" value="N-terminal domain of ligase-like"/>
    <property type="match status" value="1"/>
</dbReference>
<reference evidence="3 4" key="1">
    <citation type="submission" date="2016-12" db="EMBL/GenBank/DDBJ databases">
        <title>Genome Mining:The Detection of Biosynthetic Gene Clusters to Aid in the Expression of Curamycin A produced by Streptomyces sp. strain CZA14.</title>
        <authorList>
            <person name="Durrell K.A."/>
            <person name="Kirby B.M."/>
            <person name="Khan W."/>
            <person name="Mthethwa T."/>
            <person name="Le Roes-Hill M."/>
        </authorList>
    </citation>
    <scope>NUCLEOTIDE SEQUENCE [LARGE SCALE GENOMIC DNA]</scope>
    <source>
        <strain evidence="3 4">CZA14</strain>
    </source>
</reference>
<evidence type="ECO:0000313" key="3">
    <source>
        <dbReference type="EMBL" id="OSZ56027.1"/>
    </source>
</evidence>
<dbReference type="InterPro" id="IPR010071">
    <property type="entry name" value="AA_adenyl_dom"/>
</dbReference>
<protein>
    <submittedName>
        <fullName evidence="3">D-alanine--poly(Phosphoribitol) ligase</fullName>
    </submittedName>
</protein>
<dbReference type="Proteomes" id="UP000194266">
    <property type="component" value="Unassembled WGS sequence"/>
</dbReference>
<dbReference type="NCBIfam" id="TIGR01733">
    <property type="entry name" value="AA-adenyl-dom"/>
    <property type="match status" value="1"/>
</dbReference>
<proteinExistence type="predicted"/>
<dbReference type="PANTHER" id="PTHR45527">
    <property type="entry name" value="NONRIBOSOMAL PEPTIDE SYNTHETASE"/>
    <property type="match status" value="1"/>
</dbReference>
<dbReference type="GO" id="GO:0016874">
    <property type="term" value="F:ligase activity"/>
    <property type="evidence" value="ECO:0007669"/>
    <property type="project" value="UniProtKB-KW"/>
</dbReference>
<organism evidence="3 4">
    <name type="scientific">Streptomyces pharetrae CZA14</name>
    <dbReference type="NCBI Taxonomy" id="1144883"/>
    <lineage>
        <taxon>Bacteria</taxon>
        <taxon>Bacillati</taxon>
        <taxon>Actinomycetota</taxon>
        <taxon>Actinomycetes</taxon>
        <taxon>Kitasatosporales</taxon>
        <taxon>Streptomycetaceae</taxon>
        <taxon>Streptomyces</taxon>
    </lineage>
</organism>
<dbReference type="PANTHER" id="PTHR45527:SF1">
    <property type="entry name" value="FATTY ACID SYNTHASE"/>
    <property type="match status" value="1"/>
</dbReference>
<dbReference type="EMBL" id="MRYD01000362">
    <property type="protein sequence ID" value="OSZ56027.1"/>
    <property type="molecule type" value="Genomic_DNA"/>
</dbReference>
<dbReference type="RefSeq" id="WP_086173218.1">
    <property type="nucleotide sequence ID" value="NZ_MRYD01000362.1"/>
</dbReference>
<evidence type="ECO:0000259" key="1">
    <source>
        <dbReference type="Pfam" id="PF00501"/>
    </source>
</evidence>
<dbReference type="InterPro" id="IPR042099">
    <property type="entry name" value="ANL_N_sf"/>
</dbReference>
<dbReference type="InterPro" id="IPR045851">
    <property type="entry name" value="AMP-bd_C_sf"/>
</dbReference>
<dbReference type="Pfam" id="PF00501">
    <property type="entry name" value="AMP-binding"/>
    <property type="match status" value="1"/>
</dbReference>
<dbReference type="Pfam" id="PF13193">
    <property type="entry name" value="AMP-binding_C"/>
    <property type="match status" value="1"/>
</dbReference>
<keyword evidence="3" id="KW-0436">Ligase</keyword>
<feature type="domain" description="AMP-binding enzyme C-terminal" evidence="2">
    <location>
        <begin position="422"/>
        <end position="494"/>
    </location>
</feature>
<sequence>MSAPRTLYDWFAASVERYGDQIALEVGDELLTYRDLAERAGRVAAGLLRTAGGRPPRRVGLLASRTVSAYAGYLAAQRLGATVVPLNPAFPAARNATIARTAGLTLVLTDGHELPECPVSSVPIREQGGECGPLPASAAAPDDLAYILFTSGSTGTPKGVPITHRNVGAYLAHTIARYEVGPGARMSQTFDLTFDVSVFDMFTAWGSGATLVVPDRNDVLTPVRFVSERAITHWCSVPSVISFARRMRALRPGSMPTLRFSLFAGEPLSVQQAEAWQRAAPGSVIENFYGPTELTITCSEFRLPADPGRWPRTANGTVPIGTVYPHLEYRVLDEHGHPAREGELCVRGSQRFPGYLDPADNAGRFLRLSGDTAVPHDGSGQVTADLWYRTGDRVVDDGGILVHLGRVDHQVKVSGYRIELGEIEAALRDQPGVGDAVVLATTGPRGDTELSAVCTGDALDRGELLNSLRSRLPAYMVPADLVLLDELPLNGNGKTDRKALTVLLQQRVPS</sequence>
<comment type="caution">
    <text evidence="3">The sequence shown here is derived from an EMBL/GenBank/DDBJ whole genome shotgun (WGS) entry which is preliminary data.</text>
</comment>
<feature type="domain" description="AMP-dependent synthetase/ligase" evidence="1">
    <location>
        <begin position="11"/>
        <end position="356"/>
    </location>
</feature>
<name>A0ABX3Y8B3_9ACTN</name>